<feature type="transmembrane region" description="Helical" evidence="6">
    <location>
        <begin position="210"/>
        <end position="230"/>
    </location>
</feature>
<feature type="transmembrane region" description="Helical" evidence="6">
    <location>
        <begin position="357"/>
        <end position="377"/>
    </location>
</feature>
<feature type="transmembrane region" description="Helical" evidence="6">
    <location>
        <begin position="389"/>
        <end position="408"/>
    </location>
</feature>
<evidence type="ECO:0000256" key="3">
    <source>
        <dbReference type="ARBA" id="ARBA00022692"/>
    </source>
</evidence>
<dbReference type="InterPro" id="IPR050833">
    <property type="entry name" value="Poly_Biosynth_Transport"/>
</dbReference>
<dbReference type="OrthoDB" id="3246647at2"/>
<feature type="transmembrane region" description="Helical" evidence="6">
    <location>
        <begin position="284"/>
        <end position="306"/>
    </location>
</feature>
<evidence type="ECO:0000256" key="1">
    <source>
        <dbReference type="ARBA" id="ARBA00004651"/>
    </source>
</evidence>
<keyword evidence="2" id="KW-1003">Cell membrane</keyword>
<dbReference type="EMBL" id="QICD01000040">
    <property type="protein sequence ID" value="RNL38380.1"/>
    <property type="molecule type" value="Genomic_DNA"/>
</dbReference>
<evidence type="ECO:0000313" key="8">
    <source>
        <dbReference type="Proteomes" id="UP000278632"/>
    </source>
</evidence>
<comment type="caution">
    <text evidence="7">The sequence shown here is derived from an EMBL/GenBank/DDBJ whole genome shotgun (WGS) entry which is preliminary data.</text>
</comment>
<feature type="transmembrane region" description="Helical" evidence="6">
    <location>
        <begin position="21"/>
        <end position="39"/>
    </location>
</feature>
<feature type="transmembrane region" description="Helical" evidence="6">
    <location>
        <begin position="171"/>
        <end position="189"/>
    </location>
</feature>
<keyword evidence="8" id="KW-1185">Reference proteome</keyword>
<name>A0A3N0AUS3_9ACTN</name>
<evidence type="ECO:0000256" key="5">
    <source>
        <dbReference type="ARBA" id="ARBA00023136"/>
    </source>
</evidence>
<evidence type="ECO:0000256" key="2">
    <source>
        <dbReference type="ARBA" id="ARBA00022475"/>
    </source>
</evidence>
<feature type="transmembrane region" description="Helical" evidence="6">
    <location>
        <begin position="143"/>
        <end position="165"/>
    </location>
</feature>
<accession>A0A3N0AUS3</accession>
<dbReference type="PANTHER" id="PTHR30250">
    <property type="entry name" value="PST FAMILY PREDICTED COLANIC ACID TRANSPORTER"/>
    <property type="match status" value="1"/>
</dbReference>
<sequence>MAENGVEPLSIRQNMLWNSGGSITYLACQWLITILVVRLSDGYEAAGALSLAMAVYNIFSPLAIYRMYTYQVSDVRRENSVGEYLAFRIVTSSAALLGCLVYAALTCPTSSLLAVVLYAVYKVAGLLIDVLHGLDQVNRRMDYIGKSLIIQGLFTLAAFCSVFVATSSLELALVSMTVVTVLVGVLYDYPRSSRFESMKVGISREKALHLLRYCFPIVIAAVACAAVPSIPRQFLSFSQGEAALGIYASVAAPVAIIQMGASYIYSPLLSVFSEQYAEKRAKDLAVTFCKVVLGVAAIGAICAVGFEFLGPWLLTLIFGQSIEPYTYLLIPIIMSAIVSAYVWFFNDLLVALRCFKGSFVGNILSAVVALPVTFFFVNTFGMNGVSFTMIVSYGIGAVVMALYLIALVRRGLREGSF</sequence>
<protein>
    <submittedName>
        <fullName evidence="7">Polysaccharide biosynthesis protein</fullName>
    </submittedName>
</protein>
<keyword evidence="5 6" id="KW-0472">Membrane</keyword>
<organism evidence="7 8">
    <name type="scientific">Paraeggerthella hongkongensis</name>
    <dbReference type="NCBI Taxonomy" id="230658"/>
    <lineage>
        <taxon>Bacteria</taxon>
        <taxon>Bacillati</taxon>
        <taxon>Actinomycetota</taxon>
        <taxon>Coriobacteriia</taxon>
        <taxon>Eggerthellales</taxon>
        <taxon>Eggerthellaceae</taxon>
        <taxon>Paraeggerthella</taxon>
    </lineage>
</organism>
<keyword evidence="4 6" id="KW-1133">Transmembrane helix</keyword>
<reference evidence="8" key="1">
    <citation type="submission" date="2018-05" db="EMBL/GenBank/DDBJ databases">
        <title>Genome Sequencing of selected type strains of the family Eggerthellaceae.</title>
        <authorList>
            <person name="Danylec N."/>
            <person name="Stoll D.A."/>
            <person name="Doetsch A."/>
            <person name="Huch M."/>
        </authorList>
    </citation>
    <scope>NUCLEOTIDE SEQUENCE [LARGE SCALE GENOMIC DNA]</scope>
    <source>
        <strain evidence="8">DSM 16106</strain>
    </source>
</reference>
<dbReference type="PANTHER" id="PTHR30250:SF11">
    <property type="entry name" value="O-ANTIGEN TRANSPORTER-RELATED"/>
    <property type="match status" value="1"/>
</dbReference>
<evidence type="ECO:0000256" key="4">
    <source>
        <dbReference type="ARBA" id="ARBA00022989"/>
    </source>
</evidence>
<dbReference type="GO" id="GO:0005886">
    <property type="term" value="C:plasma membrane"/>
    <property type="evidence" value="ECO:0007669"/>
    <property type="project" value="UniProtKB-SubCell"/>
</dbReference>
<proteinExistence type="predicted"/>
<feature type="transmembrane region" description="Helical" evidence="6">
    <location>
        <begin position="326"/>
        <end position="345"/>
    </location>
</feature>
<feature type="transmembrane region" description="Helical" evidence="6">
    <location>
        <begin position="111"/>
        <end position="131"/>
    </location>
</feature>
<evidence type="ECO:0000256" key="6">
    <source>
        <dbReference type="SAM" id="Phobius"/>
    </source>
</evidence>
<dbReference type="AlphaFoldDB" id="A0A3N0AUS3"/>
<comment type="subcellular location">
    <subcellularLocation>
        <location evidence="1">Cell membrane</location>
        <topology evidence="1">Multi-pass membrane protein</topology>
    </subcellularLocation>
</comment>
<keyword evidence="3 6" id="KW-0812">Transmembrane</keyword>
<gene>
    <name evidence="7" type="ORF">DMP08_11925</name>
</gene>
<feature type="transmembrane region" description="Helical" evidence="6">
    <location>
        <begin position="242"/>
        <end position="264"/>
    </location>
</feature>
<dbReference type="Proteomes" id="UP000278632">
    <property type="component" value="Unassembled WGS sequence"/>
</dbReference>
<evidence type="ECO:0000313" key="7">
    <source>
        <dbReference type="EMBL" id="RNL38380.1"/>
    </source>
</evidence>
<feature type="transmembrane region" description="Helical" evidence="6">
    <location>
        <begin position="85"/>
        <end position="105"/>
    </location>
</feature>
<feature type="transmembrane region" description="Helical" evidence="6">
    <location>
        <begin position="45"/>
        <end position="65"/>
    </location>
</feature>